<proteinExistence type="predicted"/>
<organism evidence="4">
    <name type="scientific">candidate division WOR-3 bacterium</name>
    <dbReference type="NCBI Taxonomy" id="2052148"/>
    <lineage>
        <taxon>Bacteria</taxon>
        <taxon>Bacteria division WOR-3</taxon>
    </lineage>
</organism>
<feature type="transmembrane region" description="Helical" evidence="3">
    <location>
        <begin position="56"/>
        <end position="75"/>
    </location>
</feature>
<keyword evidence="3" id="KW-0472">Membrane</keyword>
<keyword evidence="3" id="KW-1133">Transmembrane helix</keyword>
<comment type="caution">
    <text evidence="4">The sequence shown here is derived from an EMBL/GenBank/DDBJ whole genome shotgun (WGS) entry which is preliminary data.</text>
</comment>
<dbReference type="EMBL" id="DTHG01000024">
    <property type="protein sequence ID" value="HGW91275.1"/>
    <property type="molecule type" value="Genomic_DNA"/>
</dbReference>
<reference evidence="4" key="1">
    <citation type="journal article" date="2020" name="mSystems">
        <title>Genome- and Community-Level Interaction Insights into Carbon Utilization and Element Cycling Functions of Hydrothermarchaeota in Hydrothermal Sediment.</title>
        <authorList>
            <person name="Zhou Z."/>
            <person name="Liu Y."/>
            <person name="Xu W."/>
            <person name="Pan J."/>
            <person name="Luo Z.H."/>
            <person name="Li M."/>
        </authorList>
    </citation>
    <scope>NUCLEOTIDE SEQUENCE [LARGE SCALE GENOMIC DNA]</scope>
    <source>
        <strain evidence="4">SpSt-780</strain>
    </source>
</reference>
<feature type="repeat" description="TPR" evidence="1">
    <location>
        <begin position="89"/>
        <end position="122"/>
    </location>
</feature>
<keyword evidence="2" id="KW-0175">Coiled coil</keyword>
<sequence length="519" mass="61640">MEKKEGYENKVDRMTKEEIKENSAVLEKKWWVVTCKARVGLIIATMNLKMKKAKSLVVILVFALFSILTGCSHGPETKKKQQLKFLIKAADLLHQADVYRDKKEYKKAIDTYKEYLDLYENKLKHIKREELPTNYVQYPIGDRIENLFIPLNVHWQVKIKITECEIEMLNPKTIVDWLTISKKYGKEEWLISNKLPEKYEPKIFFKIKSESDNGQTGIYMMEVDRNNNIYIFDRYNWKVLVFTDKGEYKETIVLRQVPKEIIDYYNEDFYDEIRGEGDDMPSDIRVDLEGNISIFFWGRSDIIYRFSPKGELKKVFVRPYYFQHCLMKSTYAPFFYKYFDQLEKQGKLLKSNYLDWKDLIPSRYILVGGYTDDGGCPFLSYNLSNRNVKFYIFVDLGIEGLLPDKIEVVIKNKSEKIKYAIIKADGNDEILATYIIDNKNCCYFWPLVEDVNGNMFIYGWSRGENYYKDWIYKYNLNGELVSMIEVKGIPFIDWQGNIYKIGRDAETNEYYVVKWEKTK</sequence>
<accession>A0A7C4U7N9</accession>
<dbReference type="AlphaFoldDB" id="A0A7C4U7N9"/>
<evidence type="ECO:0000256" key="2">
    <source>
        <dbReference type="SAM" id="Coils"/>
    </source>
</evidence>
<dbReference type="InterPro" id="IPR019734">
    <property type="entry name" value="TPR_rpt"/>
</dbReference>
<evidence type="ECO:0000256" key="3">
    <source>
        <dbReference type="SAM" id="Phobius"/>
    </source>
</evidence>
<dbReference type="InterPro" id="IPR011990">
    <property type="entry name" value="TPR-like_helical_dom_sf"/>
</dbReference>
<name>A0A7C4U7N9_UNCW3</name>
<gene>
    <name evidence="4" type="ORF">ENV67_01880</name>
</gene>
<evidence type="ECO:0000313" key="4">
    <source>
        <dbReference type="EMBL" id="HGW91275.1"/>
    </source>
</evidence>
<dbReference type="Gene3D" id="2.120.10.30">
    <property type="entry name" value="TolB, C-terminal domain"/>
    <property type="match status" value="1"/>
</dbReference>
<dbReference type="Gene3D" id="1.25.40.10">
    <property type="entry name" value="Tetratricopeptide repeat domain"/>
    <property type="match status" value="1"/>
</dbReference>
<evidence type="ECO:0000256" key="1">
    <source>
        <dbReference type="PROSITE-ProRule" id="PRU00339"/>
    </source>
</evidence>
<protein>
    <submittedName>
        <fullName evidence="4">Uncharacterized protein</fullName>
    </submittedName>
</protein>
<dbReference type="InterPro" id="IPR011042">
    <property type="entry name" value="6-blade_b-propeller_TolB-like"/>
</dbReference>
<dbReference type="SUPFAM" id="SSF101898">
    <property type="entry name" value="NHL repeat"/>
    <property type="match status" value="1"/>
</dbReference>
<dbReference type="PROSITE" id="PS50005">
    <property type="entry name" value="TPR"/>
    <property type="match status" value="1"/>
</dbReference>
<keyword evidence="3" id="KW-0812">Transmembrane</keyword>
<keyword evidence="1" id="KW-0802">TPR repeat</keyword>
<feature type="coiled-coil region" evidence="2">
    <location>
        <begin position="102"/>
        <end position="129"/>
    </location>
</feature>